<dbReference type="Proteomes" id="UP000314294">
    <property type="component" value="Unassembled WGS sequence"/>
</dbReference>
<feature type="compositionally biased region" description="Polar residues" evidence="1">
    <location>
        <begin position="36"/>
        <end position="51"/>
    </location>
</feature>
<proteinExistence type="predicted"/>
<accession>A0A4Z2G673</accession>
<comment type="caution">
    <text evidence="2">The sequence shown here is derived from an EMBL/GenBank/DDBJ whole genome shotgun (WGS) entry which is preliminary data.</text>
</comment>
<sequence>MRLKRDVRYRDTGSLSVSDNSDSRGLFKAKRLLPDGTNSSTMQTANRSRTVASAGARSFKASSALEEGAGGRYFIPHTDRN</sequence>
<organism evidence="2 3">
    <name type="scientific">Liparis tanakae</name>
    <name type="common">Tanaka's snailfish</name>
    <dbReference type="NCBI Taxonomy" id="230148"/>
    <lineage>
        <taxon>Eukaryota</taxon>
        <taxon>Metazoa</taxon>
        <taxon>Chordata</taxon>
        <taxon>Craniata</taxon>
        <taxon>Vertebrata</taxon>
        <taxon>Euteleostomi</taxon>
        <taxon>Actinopterygii</taxon>
        <taxon>Neopterygii</taxon>
        <taxon>Teleostei</taxon>
        <taxon>Neoteleostei</taxon>
        <taxon>Acanthomorphata</taxon>
        <taxon>Eupercaria</taxon>
        <taxon>Perciformes</taxon>
        <taxon>Cottioidei</taxon>
        <taxon>Cottales</taxon>
        <taxon>Liparidae</taxon>
        <taxon>Liparis</taxon>
    </lineage>
</organism>
<evidence type="ECO:0000256" key="1">
    <source>
        <dbReference type="SAM" id="MobiDB-lite"/>
    </source>
</evidence>
<feature type="region of interest" description="Disordered" evidence="1">
    <location>
        <begin position="1"/>
        <end position="60"/>
    </location>
</feature>
<dbReference type="EMBL" id="SRLO01000670">
    <property type="protein sequence ID" value="TNN49068.1"/>
    <property type="molecule type" value="Genomic_DNA"/>
</dbReference>
<dbReference type="AlphaFoldDB" id="A0A4Z2G673"/>
<gene>
    <name evidence="2" type="ORF">EYF80_040725</name>
</gene>
<keyword evidence="3" id="KW-1185">Reference proteome</keyword>
<protein>
    <submittedName>
        <fullName evidence="2">Uncharacterized protein</fullName>
    </submittedName>
</protein>
<feature type="compositionally biased region" description="Basic and acidic residues" evidence="1">
    <location>
        <begin position="1"/>
        <end position="11"/>
    </location>
</feature>
<evidence type="ECO:0000313" key="3">
    <source>
        <dbReference type="Proteomes" id="UP000314294"/>
    </source>
</evidence>
<reference evidence="2 3" key="1">
    <citation type="submission" date="2019-03" db="EMBL/GenBank/DDBJ databases">
        <title>First draft genome of Liparis tanakae, snailfish: a comprehensive survey of snailfish specific genes.</title>
        <authorList>
            <person name="Kim W."/>
            <person name="Song I."/>
            <person name="Jeong J.-H."/>
            <person name="Kim D."/>
            <person name="Kim S."/>
            <person name="Ryu S."/>
            <person name="Song J.Y."/>
            <person name="Lee S.K."/>
        </authorList>
    </citation>
    <scope>NUCLEOTIDE SEQUENCE [LARGE SCALE GENOMIC DNA]</scope>
    <source>
        <tissue evidence="2">Muscle</tissue>
    </source>
</reference>
<name>A0A4Z2G673_9TELE</name>
<evidence type="ECO:0000313" key="2">
    <source>
        <dbReference type="EMBL" id="TNN49068.1"/>
    </source>
</evidence>